<dbReference type="AlphaFoldDB" id="A0A9J6F7N7"/>
<comment type="caution">
    <text evidence="1">The sequence shown here is derived from an EMBL/GenBank/DDBJ whole genome shotgun (WGS) entry which is preliminary data.</text>
</comment>
<reference evidence="1" key="1">
    <citation type="journal article" date="2020" name="Cell">
        <title>Large-Scale Comparative Analyses of Tick Genomes Elucidate Their Genetic Diversity and Vector Capacities.</title>
        <authorList>
            <consortium name="Tick Genome and Microbiome Consortium (TIGMIC)"/>
            <person name="Jia N."/>
            <person name="Wang J."/>
            <person name="Shi W."/>
            <person name="Du L."/>
            <person name="Sun Y."/>
            <person name="Zhan W."/>
            <person name="Jiang J.F."/>
            <person name="Wang Q."/>
            <person name="Zhang B."/>
            <person name="Ji P."/>
            <person name="Bell-Sakyi L."/>
            <person name="Cui X.M."/>
            <person name="Yuan T.T."/>
            <person name="Jiang B.G."/>
            <person name="Yang W.F."/>
            <person name="Lam T.T."/>
            <person name="Chang Q.C."/>
            <person name="Ding S.J."/>
            <person name="Wang X.J."/>
            <person name="Zhu J.G."/>
            <person name="Ruan X.D."/>
            <person name="Zhao L."/>
            <person name="Wei J.T."/>
            <person name="Ye R.Z."/>
            <person name="Que T.C."/>
            <person name="Du C.H."/>
            <person name="Zhou Y.H."/>
            <person name="Cheng J.X."/>
            <person name="Dai P.F."/>
            <person name="Guo W.B."/>
            <person name="Han X.H."/>
            <person name="Huang E.J."/>
            <person name="Li L.F."/>
            <person name="Wei W."/>
            <person name="Gao Y.C."/>
            <person name="Liu J.Z."/>
            <person name="Shao H.Z."/>
            <person name="Wang X."/>
            <person name="Wang C.C."/>
            <person name="Yang T.C."/>
            <person name="Huo Q.B."/>
            <person name="Li W."/>
            <person name="Chen H.Y."/>
            <person name="Chen S.E."/>
            <person name="Zhou L.G."/>
            <person name="Ni X.B."/>
            <person name="Tian J.H."/>
            <person name="Sheng Y."/>
            <person name="Liu T."/>
            <person name="Pan Y.S."/>
            <person name="Xia L.Y."/>
            <person name="Li J."/>
            <person name="Zhao F."/>
            <person name="Cao W.C."/>
        </authorList>
    </citation>
    <scope>NUCLEOTIDE SEQUENCE</scope>
    <source>
        <strain evidence="1">Rmic-2018</strain>
    </source>
</reference>
<reference evidence="1" key="2">
    <citation type="submission" date="2021-09" db="EMBL/GenBank/DDBJ databases">
        <authorList>
            <person name="Jia N."/>
            <person name="Wang J."/>
            <person name="Shi W."/>
            <person name="Du L."/>
            <person name="Sun Y."/>
            <person name="Zhan W."/>
            <person name="Jiang J."/>
            <person name="Wang Q."/>
            <person name="Zhang B."/>
            <person name="Ji P."/>
            <person name="Sakyi L.B."/>
            <person name="Cui X."/>
            <person name="Yuan T."/>
            <person name="Jiang B."/>
            <person name="Yang W."/>
            <person name="Lam T.T.-Y."/>
            <person name="Chang Q."/>
            <person name="Ding S."/>
            <person name="Wang X."/>
            <person name="Zhu J."/>
            <person name="Ruan X."/>
            <person name="Zhao L."/>
            <person name="Wei J."/>
            <person name="Que T."/>
            <person name="Du C."/>
            <person name="Cheng J."/>
            <person name="Dai P."/>
            <person name="Han X."/>
            <person name="Huang E."/>
            <person name="Gao Y."/>
            <person name="Liu J."/>
            <person name="Shao H."/>
            <person name="Ye R."/>
            <person name="Li L."/>
            <person name="Wei W."/>
            <person name="Wang X."/>
            <person name="Wang C."/>
            <person name="Huo Q."/>
            <person name="Li W."/>
            <person name="Guo W."/>
            <person name="Chen H."/>
            <person name="Chen S."/>
            <person name="Zhou L."/>
            <person name="Zhou L."/>
            <person name="Ni X."/>
            <person name="Tian J."/>
            <person name="Zhou Y."/>
            <person name="Sheng Y."/>
            <person name="Liu T."/>
            <person name="Pan Y."/>
            <person name="Xia L."/>
            <person name="Li J."/>
            <person name="Zhao F."/>
            <person name="Cao W."/>
        </authorList>
    </citation>
    <scope>NUCLEOTIDE SEQUENCE</scope>
    <source>
        <strain evidence="1">Rmic-2018</strain>
        <tissue evidence="1">Larvae</tissue>
    </source>
</reference>
<gene>
    <name evidence="1" type="ORF">HPB51_018615</name>
</gene>
<protein>
    <submittedName>
        <fullName evidence="1">Uncharacterized protein</fullName>
    </submittedName>
</protein>
<sequence>MIMRDAVVEGSGNFDHLGFFNVHPNLSTRAYNISASIGNAAAAAGIKRSTAKRTARDISTTVLRQQIKRKVAQSAGTTKVSRINHLFMRQLRESQWKVEESTRGLPGQCARWSVRGEAEWRQFTSVMVGVRLECLAKGKSRSGKLHLTSNLVGPRCQQEATAAIRSAVGR</sequence>
<keyword evidence="2" id="KW-1185">Reference proteome</keyword>
<evidence type="ECO:0000313" key="1">
    <source>
        <dbReference type="EMBL" id="KAH8041821.1"/>
    </source>
</evidence>
<accession>A0A9J6F7N7</accession>
<dbReference type="EMBL" id="JABSTU010000001">
    <property type="protein sequence ID" value="KAH8041821.1"/>
    <property type="molecule type" value="Genomic_DNA"/>
</dbReference>
<name>A0A9J6F7N7_RHIMP</name>
<proteinExistence type="predicted"/>
<dbReference type="Proteomes" id="UP000821866">
    <property type="component" value="Chromosome 1"/>
</dbReference>
<organism evidence="1 2">
    <name type="scientific">Rhipicephalus microplus</name>
    <name type="common">Cattle tick</name>
    <name type="synonym">Boophilus microplus</name>
    <dbReference type="NCBI Taxonomy" id="6941"/>
    <lineage>
        <taxon>Eukaryota</taxon>
        <taxon>Metazoa</taxon>
        <taxon>Ecdysozoa</taxon>
        <taxon>Arthropoda</taxon>
        <taxon>Chelicerata</taxon>
        <taxon>Arachnida</taxon>
        <taxon>Acari</taxon>
        <taxon>Parasitiformes</taxon>
        <taxon>Ixodida</taxon>
        <taxon>Ixodoidea</taxon>
        <taxon>Ixodidae</taxon>
        <taxon>Rhipicephalinae</taxon>
        <taxon>Rhipicephalus</taxon>
        <taxon>Boophilus</taxon>
    </lineage>
</organism>
<evidence type="ECO:0000313" key="2">
    <source>
        <dbReference type="Proteomes" id="UP000821866"/>
    </source>
</evidence>